<dbReference type="AlphaFoldDB" id="A0A0W8FU74"/>
<accession>A0A0W8FU74</accession>
<comment type="caution">
    <text evidence="7">The sequence shown here is derived from an EMBL/GenBank/DDBJ whole genome shotgun (WGS) entry which is preliminary data.</text>
</comment>
<dbReference type="PANTHER" id="PTHR20982">
    <property type="entry name" value="RIBOSOME RECYCLING FACTOR"/>
    <property type="match status" value="1"/>
</dbReference>
<feature type="coiled-coil region" evidence="5">
    <location>
        <begin position="118"/>
        <end position="166"/>
    </location>
</feature>
<dbReference type="Gene3D" id="1.10.132.20">
    <property type="entry name" value="Ribosome-recycling factor"/>
    <property type="match status" value="1"/>
</dbReference>
<organism evidence="7">
    <name type="scientific">hydrocarbon metagenome</name>
    <dbReference type="NCBI Taxonomy" id="938273"/>
    <lineage>
        <taxon>unclassified sequences</taxon>
        <taxon>metagenomes</taxon>
        <taxon>ecological metagenomes</taxon>
    </lineage>
</organism>
<sequence>MKETVFEKFKDEMEKTIVGLSKSFSRVRTGRASVALLDGIKVDYYGTATPINQVANISIPENRLILIVPWDASAIGAIEKSIQKSDLGLTPSNDGKAVRLAIPQLTEERRKELVKIVKKMAEEGKVKLRNARRDANEELKNLKKNNKMAEDELFTAQEEVQKLTNQYIEKTDKILAVKEKEIMEI</sequence>
<dbReference type="SUPFAM" id="SSF55194">
    <property type="entry name" value="Ribosome recycling factor, RRF"/>
    <property type="match status" value="1"/>
</dbReference>
<evidence type="ECO:0000256" key="2">
    <source>
        <dbReference type="ARBA" id="ARBA00005912"/>
    </source>
</evidence>
<evidence type="ECO:0000313" key="7">
    <source>
        <dbReference type="EMBL" id="KUG24412.1"/>
    </source>
</evidence>
<evidence type="ECO:0000259" key="6">
    <source>
        <dbReference type="Pfam" id="PF01765"/>
    </source>
</evidence>
<dbReference type="GO" id="GO:0006412">
    <property type="term" value="P:translation"/>
    <property type="evidence" value="ECO:0007669"/>
    <property type="project" value="UniProtKB-KW"/>
</dbReference>
<evidence type="ECO:0000256" key="5">
    <source>
        <dbReference type="SAM" id="Coils"/>
    </source>
</evidence>
<keyword evidence="3" id="KW-0963">Cytoplasm</keyword>
<comment type="subcellular location">
    <subcellularLocation>
        <location evidence="1">Cytoplasm</location>
    </subcellularLocation>
</comment>
<dbReference type="Gene3D" id="3.30.1360.40">
    <property type="match status" value="1"/>
</dbReference>
<dbReference type="GO" id="GO:0005737">
    <property type="term" value="C:cytoplasm"/>
    <property type="evidence" value="ECO:0007669"/>
    <property type="project" value="UniProtKB-SubCell"/>
</dbReference>
<reference evidence="7" key="1">
    <citation type="journal article" date="2015" name="Proc. Natl. Acad. Sci. U.S.A.">
        <title>Networks of energetic and metabolic interactions define dynamics in microbial communities.</title>
        <authorList>
            <person name="Embree M."/>
            <person name="Liu J.K."/>
            <person name="Al-Bassam M.M."/>
            <person name="Zengler K."/>
        </authorList>
    </citation>
    <scope>NUCLEOTIDE SEQUENCE</scope>
</reference>
<keyword evidence="5" id="KW-0175">Coiled coil</keyword>
<keyword evidence="4" id="KW-0648">Protein biosynthesis</keyword>
<dbReference type="GO" id="GO:0043023">
    <property type="term" value="F:ribosomal large subunit binding"/>
    <property type="evidence" value="ECO:0007669"/>
    <property type="project" value="TreeGrafter"/>
</dbReference>
<dbReference type="Pfam" id="PF01765">
    <property type="entry name" value="RRF"/>
    <property type="match status" value="1"/>
</dbReference>
<dbReference type="NCBIfam" id="TIGR00496">
    <property type="entry name" value="frr"/>
    <property type="match status" value="1"/>
</dbReference>
<dbReference type="CDD" id="cd00520">
    <property type="entry name" value="RRF"/>
    <property type="match status" value="1"/>
</dbReference>
<proteinExistence type="inferred from homology"/>
<dbReference type="FunFam" id="1.10.132.20:FF:000001">
    <property type="entry name" value="Ribosome-recycling factor"/>
    <property type="match status" value="1"/>
</dbReference>
<dbReference type="InterPro" id="IPR036191">
    <property type="entry name" value="RRF_sf"/>
</dbReference>
<feature type="domain" description="Ribosome recycling factor" evidence="6">
    <location>
        <begin position="21"/>
        <end position="183"/>
    </location>
</feature>
<evidence type="ECO:0000256" key="3">
    <source>
        <dbReference type="ARBA" id="ARBA00022490"/>
    </source>
</evidence>
<dbReference type="FunFam" id="3.30.1360.40:FF:000001">
    <property type="entry name" value="Ribosome-recycling factor"/>
    <property type="match status" value="1"/>
</dbReference>
<comment type="similarity">
    <text evidence="2">Belongs to the RRF family.</text>
</comment>
<evidence type="ECO:0000256" key="1">
    <source>
        <dbReference type="ARBA" id="ARBA00004496"/>
    </source>
</evidence>
<dbReference type="InterPro" id="IPR023584">
    <property type="entry name" value="Ribosome_recyc_fac_dom"/>
</dbReference>
<protein>
    <submittedName>
        <fullName evidence="7">Ribosome recycling factor</fullName>
    </submittedName>
</protein>
<dbReference type="InterPro" id="IPR002661">
    <property type="entry name" value="Ribosome_recyc_fac"/>
</dbReference>
<dbReference type="EMBL" id="LNQE01000849">
    <property type="protein sequence ID" value="KUG24412.1"/>
    <property type="molecule type" value="Genomic_DNA"/>
</dbReference>
<dbReference type="PANTHER" id="PTHR20982:SF3">
    <property type="entry name" value="MITOCHONDRIAL RIBOSOME RECYCLING FACTOR PSEUDO 1"/>
    <property type="match status" value="1"/>
</dbReference>
<evidence type="ECO:0000256" key="4">
    <source>
        <dbReference type="ARBA" id="ARBA00022917"/>
    </source>
</evidence>
<name>A0A0W8FU74_9ZZZZ</name>
<gene>
    <name evidence="7" type="ORF">ASZ90_005789</name>
</gene>
<dbReference type="HAMAP" id="MF_00040">
    <property type="entry name" value="RRF"/>
    <property type="match status" value="1"/>
</dbReference>